<dbReference type="Proteomes" id="UP000251993">
    <property type="component" value="Chromosome"/>
</dbReference>
<comment type="subunit">
    <text evidence="5 7">Monomer.</text>
</comment>
<evidence type="ECO:0000256" key="4">
    <source>
        <dbReference type="ARBA" id="ARBA00022777"/>
    </source>
</evidence>
<comment type="function">
    <text evidence="5">Catalyzes the reversible transfer of the terminal phosphate group between ATP and AMP. Plays an important role in cellular energy homeostasis and in adenine nucleotide metabolism.</text>
</comment>
<feature type="binding site" evidence="5">
    <location>
        <position position="32"/>
    </location>
    <ligand>
        <name>AMP</name>
        <dbReference type="ChEBI" id="CHEBI:456215"/>
    </ligand>
</feature>
<evidence type="ECO:0000256" key="6">
    <source>
        <dbReference type="RuleBase" id="RU003330"/>
    </source>
</evidence>
<dbReference type="AlphaFoldDB" id="A0A344TMM3"/>
<keyword evidence="3 5" id="KW-0547">Nucleotide-binding</keyword>
<keyword evidence="2 5" id="KW-0545">Nucleotide biosynthesis</keyword>
<dbReference type="PROSITE" id="PS00113">
    <property type="entry name" value="ADENYLATE_KINASE"/>
    <property type="match status" value="1"/>
</dbReference>
<feature type="binding site" evidence="5">
    <location>
        <position position="173"/>
    </location>
    <ligand>
        <name>ATP</name>
        <dbReference type="ChEBI" id="CHEBI:30616"/>
    </ligand>
</feature>
<feature type="binding site" evidence="5">
    <location>
        <begin position="86"/>
        <end position="89"/>
    </location>
    <ligand>
        <name>AMP</name>
        <dbReference type="ChEBI" id="CHEBI:456215"/>
    </ligand>
</feature>
<dbReference type="SUPFAM" id="SSF52540">
    <property type="entry name" value="P-loop containing nucleoside triphosphate hydrolases"/>
    <property type="match status" value="1"/>
</dbReference>
<feature type="binding site" evidence="5">
    <location>
        <position position="93"/>
    </location>
    <ligand>
        <name>AMP</name>
        <dbReference type="ChEBI" id="CHEBI:456215"/>
    </ligand>
</feature>
<comment type="domain">
    <text evidence="5">Consists of three domains, a large central CORE domain and two small peripheral domains, NMPbind and LID, which undergo movements during catalysis. The LID domain closes over the site of phosphoryl transfer upon ATP binding. Assembling and dissambling the active center during each catalytic cycle provides an effective means to prevent ATP hydrolysis.</text>
</comment>
<dbReference type="GO" id="GO:0005737">
    <property type="term" value="C:cytoplasm"/>
    <property type="evidence" value="ECO:0007669"/>
    <property type="project" value="UniProtKB-SubCell"/>
</dbReference>
<dbReference type="GO" id="GO:0004017">
    <property type="term" value="F:AMP kinase activity"/>
    <property type="evidence" value="ECO:0007669"/>
    <property type="project" value="UniProtKB-UniRule"/>
</dbReference>
<evidence type="ECO:0000256" key="5">
    <source>
        <dbReference type="HAMAP-Rule" id="MF_00235"/>
    </source>
</evidence>
<dbReference type="InterPro" id="IPR000850">
    <property type="entry name" value="Adenylat/UMP-CMP_kin"/>
</dbReference>
<feature type="region of interest" description="NMP" evidence="5">
    <location>
        <begin position="31"/>
        <end position="60"/>
    </location>
</feature>
<reference evidence="8 9" key="1">
    <citation type="submission" date="2018-07" db="EMBL/GenBank/DDBJ databases">
        <title>Genome sequencing of Runella.</title>
        <authorList>
            <person name="Baek M.-G."/>
            <person name="Yi H."/>
        </authorList>
    </citation>
    <scope>NUCLEOTIDE SEQUENCE [LARGE SCALE GENOMIC DNA]</scope>
    <source>
        <strain evidence="8 9">HYN0085</strain>
    </source>
</reference>
<dbReference type="KEGG" id="run:DR864_20150"/>
<proteinExistence type="inferred from homology"/>
<comment type="pathway">
    <text evidence="5">Purine metabolism; AMP biosynthesis via salvage pathway; AMP from ADP: step 1/1.</text>
</comment>
<comment type="similarity">
    <text evidence="5 6">Belongs to the adenylate kinase family.</text>
</comment>
<dbReference type="NCBIfam" id="NF011100">
    <property type="entry name" value="PRK14527.1"/>
    <property type="match status" value="1"/>
</dbReference>
<dbReference type="GO" id="GO:0005524">
    <property type="term" value="F:ATP binding"/>
    <property type="evidence" value="ECO:0007669"/>
    <property type="project" value="UniProtKB-UniRule"/>
</dbReference>
<dbReference type="PRINTS" id="PR00094">
    <property type="entry name" value="ADENYLTKNASE"/>
</dbReference>
<dbReference type="UniPathway" id="UPA00588">
    <property type="reaction ID" value="UER00649"/>
</dbReference>
<evidence type="ECO:0000313" key="9">
    <source>
        <dbReference type="Proteomes" id="UP000251993"/>
    </source>
</evidence>
<accession>A0A344TMM3</accession>
<keyword evidence="1 5" id="KW-0808">Transferase</keyword>
<protein>
    <recommendedName>
        <fullName evidence="5 7">Adenylate kinase</fullName>
        <shortName evidence="5">AK</shortName>
        <ecNumber evidence="5 7">2.7.4.3</ecNumber>
    </recommendedName>
    <alternativeName>
        <fullName evidence="5">ATP-AMP transphosphorylase</fullName>
    </alternativeName>
    <alternativeName>
        <fullName evidence="5">ATP:AMP phosphotransferase</fullName>
    </alternativeName>
    <alternativeName>
        <fullName evidence="5">Adenylate monophosphate kinase</fullName>
    </alternativeName>
</protein>
<keyword evidence="9" id="KW-1185">Reference proteome</keyword>
<evidence type="ECO:0000256" key="1">
    <source>
        <dbReference type="ARBA" id="ARBA00022679"/>
    </source>
</evidence>
<evidence type="ECO:0000256" key="2">
    <source>
        <dbReference type="ARBA" id="ARBA00022727"/>
    </source>
</evidence>
<dbReference type="PANTHER" id="PTHR23359">
    <property type="entry name" value="NUCLEOTIDE KINASE"/>
    <property type="match status" value="1"/>
</dbReference>
<gene>
    <name evidence="5" type="primary">adk</name>
    <name evidence="8" type="ORF">DR864_20150</name>
</gene>
<dbReference type="EMBL" id="CP030850">
    <property type="protein sequence ID" value="AXE19894.1"/>
    <property type="molecule type" value="Genomic_DNA"/>
</dbReference>
<comment type="caution">
    <text evidence="5">Lacks conserved residue(s) required for the propagation of feature annotation.</text>
</comment>
<feature type="binding site" evidence="5">
    <location>
        <position position="134"/>
    </location>
    <ligand>
        <name>AMP</name>
        <dbReference type="ChEBI" id="CHEBI:456215"/>
    </ligand>
</feature>
<organism evidence="8 9">
    <name type="scientific">Runella rosea</name>
    <dbReference type="NCBI Taxonomy" id="2259595"/>
    <lineage>
        <taxon>Bacteria</taxon>
        <taxon>Pseudomonadati</taxon>
        <taxon>Bacteroidota</taxon>
        <taxon>Cytophagia</taxon>
        <taxon>Cytophagales</taxon>
        <taxon>Spirosomataceae</taxon>
        <taxon>Runella</taxon>
    </lineage>
</organism>
<dbReference type="NCBIfam" id="NF011105">
    <property type="entry name" value="PRK14532.1"/>
    <property type="match status" value="1"/>
</dbReference>
<evidence type="ECO:0000256" key="3">
    <source>
        <dbReference type="ARBA" id="ARBA00022741"/>
    </source>
</evidence>
<keyword evidence="5 7" id="KW-0067">ATP-binding</keyword>
<dbReference type="NCBIfam" id="NF001381">
    <property type="entry name" value="PRK00279.1-3"/>
    <property type="match status" value="1"/>
</dbReference>
<dbReference type="GO" id="GO:0044209">
    <property type="term" value="P:AMP salvage"/>
    <property type="evidence" value="ECO:0007669"/>
    <property type="project" value="UniProtKB-UniRule"/>
</dbReference>
<keyword evidence="4 5" id="KW-0418">Kinase</keyword>
<dbReference type="EC" id="2.7.4.3" evidence="5 7"/>
<dbReference type="RefSeq" id="WP_114068662.1">
    <property type="nucleotide sequence ID" value="NZ_CP030850.1"/>
</dbReference>
<dbReference type="CDD" id="cd01428">
    <property type="entry name" value="ADK"/>
    <property type="match status" value="1"/>
</dbReference>
<keyword evidence="5" id="KW-0963">Cytoplasm</keyword>
<feature type="binding site" evidence="5">
    <location>
        <begin position="11"/>
        <end position="16"/>
    </location>
    <ligand>
        <name>ATP</name>
        <dbReference type="ChEBI" id="CHEBI:30616"/>
    </ligand>
</feature>
<dbReference type="Gene3D" id="3.40.50.300">
    <property type="entry name" value="P-loop containing nucleotide triphosphate hydrolases"/>
    <property type="match status" value="1"/>
</dbReference>
<dbReference type="InterPro" id="IPR027417">
    <property type="entry name" value="P-loop_NTPase"/>
</dbReference>
<feature type="binding site" evidence="5">
    <location>
        <position position="37"/>
    </location>
    <ligand>
        <name>AMP</name>
        <dbReference type="ChEBI" id="CHEBI:456215"/>
    </ligand>
</feature>
<evidence type="ECO:0000256" key="7">
    <source>
        <dbReference type="RuleBase" id="RU003331"/>
    </source>
</evidence>
<feature type="binding site" evidence="5">
    <location>
        <begin position="58"/>
        <end position="60"/>
    </location>
    <ligand>
        <name>AMP</name>
        <dbReference type="ChEBI" id="CHEBI:456215"/>
    </ligand>
</feature>
<dbReference type="Pfam" id="PF00406">
    <property type="entry name" value="ADK"/>
    <property type="match status" value="1"/>
</dbReference>
<comment type="catalytic activity">
    <reaction evidence="5 7">
        <text>AMP + ATP = 2 ADP</text>
        <dbReference type="Rhea" id="RHEA:12973"/>
        <dbReference type="ChEBI" id="CHEBI:30616"/>
        <dbReference type="ChEBI" id="CHEBI:456215"/>
        <dbReference type="ChEBI" id="CHEBI:456216"/>
        <dbReference type="EC" id="2.7.4.3"/>
    </reaction>
</comment>
<feature type="binding site" evidence="5">
    <location>
        <position position="128"/>
    </location>
    <ligand>
        <name>ATP</name>
        <dbReference type="ChEBI" id="CHEBI:30616"/>
    </ligand>
</feature>
<dbReference type="HAMAP" id="MF_00235">
    <property type="entry name" value="Adenylate_kinase_Adk"/>
    <property type="match status" value="1"/>
</dbReference>
<evidence type="ECO:0000313" key="8">
    <source>
        <dbReference type="EMBL" id="AXE19894.1"/>
    </source>
</evidence>
<dbReference type="OrthoDB" id="9805030at2"/>
<sequence>MLNIVLFGPPGAGKGTQAAKLIEKYQLVHISTGDLFRMHIKEQTELGKRVKDLLDNGILVPDSVTIDMLEEEVQKNPDAKGIIFDGFPRTVPQAEALDAFLASKNSDIKAVLQLDVDEAELKRRIAERKKVSGRADDDEDKLVKRIDEYFNKTVHVLPYYKAQGKLTVVNGIGQIEDIFNNLCSAIDTE</sequence>
<comment type="subcellular location">
    <subcellularLocation>
        <location evidence="5 7">Cytoplasm</location>
    </subcellularLocation>
</comment>
<name>A0A344TMM3_9BACT</name>
<feature type="binding site" evidence="5">
    <location>
        <position position="145"/>
    </location>
    <ligand>
        <name>AMP</name>
        <dbReference type="ChEBI" id="CHEBI:456215"/>
    </ligand>
</feature>
<dbReference type="InterPro" id="IPR033690">
    <property type="entry name" value="Adenylat_kinase_CS"/>
</dbReference>